<keyword evidence="5" id="KW-0378">Hydrolase</keyword>
<dbReference type="EMBL" id="VZTO01005649">
    <property type="protein sequence ID" value="NXT19732.1"/>
    <property type="molecule type" value="Genomic_DNA"/>
</dbReference>
<feature type="non-terminal residue" evidence="8">
    <location>
        <position position="1"/>
    </location>
</feature>
<evidence type="ECO:0000313" key="9">
    <source>
        <dbReference type="Proteomes" id="UP000536260"/>
    </source>
</evidence>
<dbReference type="SUPFAM" id="SSF53098">
    <property type="entry name" value="Ribonuclease H-like"/>
    <property type="match status" value="1"/>
</dbReference>
<dbReference type="AlphaFoldDB" id="A0A7L3AID1"/>
<keyword evidence="2" id="KW-0548">Nucleotidyltransferase</keyword>
<evidence type="ECO:0000256" key="2">
    <source>
        <dbReference type="ARBA" id="ARBA00022695"/>
    </source>
</evidence>
<evidence type="ECO:0000256" key="5">
    <source>
        <dbReference type="ARBA" id="ARBA00022801"/>
    </source>
</evidence>
<dbReference type="PANTHER" id="PTHR41694">
    <property type="entry name" value="ENDOGENOUS RETROVIRUS GROUP K MEMBER POL PROTEIN"/>
    <property type="match status" value="1"/>
</dbReference>
<dbReference type="Proteomes" id="UP000536260">
    <property type="component" value="Unassembled WGS sequence"/>
</dbReference>
<evidence type="ECO:0000256" key="1">
    <source>
        <dbReference type="ARBA" id="ARBA00022679"/>
    </source>
</evidence>
<keyword evidence="9" id="KW-1185">Reference proteome</keyword>
<accession>A0A7L3AID1</accession>
<reference evidence="8 9" key="1">
    <citation type="submission" date="2019-09" db="EMBL/GenBank/DDBJ databases">
        <title>Bird 10,000 Genomes (B10K) Project - Family phase.</title>
        <authorList>
            <person name="Zhang G."/>
        </authorList>
    </citation>
    <scope>NUCLEOTIDE SEQUENCE [LARGE SCALE GENOMIC DNA]</scope>
    <source>
        <strain evidence="8">B10K-DU-003-42</strain>
        <tissue evidence="8">Mixed tissue sample</tissue>
    </source>
</reference>
<organism evidence="8 9">
    <name type="scientific">Syrrhaptes paradoxus</name>
    <name type="common">Pallas's sandgrouse</name>
    <dbReference type="NCBI Taxonomy" id="302527"/>
    <lineage>
        <taxon>Eukaryota</taxon>
        <taxon>Metazoa</taxon>
        <taxon>Chordata</taxon>
        <taxon>Craniata</taxon>
        <taxon>Vertebrata</taxon>
        <taxon>Euteleostomi</taxon>
        <taxon>Archelosauria</taxon>
        <taxon>Archosauria</taxon>
        <taxon>Dinosauria</taxon>
        <taxon>Saurischia</taxon>
        <taxon>Theropoda</taxon>
        <taxon>Coelurosauria</taxon>
        <taxon>Aves</taxon>
        <taxon>Neognathae</taxon>
        <taxon>Neoaves</taxon>
        <taxon>Columbimorphae</taxon>
        <taxon>Pterocliformes</taxon>
        <taxon>Pteroclidae</taxon>
        <taxon>Syrrhaptes</taxon>
    </lineage>
</organism>
<evidence type="ECO:0000256" key="3">
    <source>
        <dbReference type="ARBA" id="ARBA00022722"/>
    </source>
</evidence>
<feature type="non-terminal residue" evidence="8">
    <location>
        <position position="109"/>
    </location>
</feature>
<evidence type="ECO:0000313" key="8">
    <source>
        <dbReference type="EMBL" id="NXT19732.1"/>
    </source>
</evidence>
<dbReference type="Pfam" id="PF00075">
    <property type="entry name" value="RNase_H"/>
    <property type="match status" value="1"/>
</dbReference>
<dbReference type="GO" id="GO:0003964">
    <property type="term" value="F:RNA-directed DNA polymerase activity"/>
    <property type="evidence" value="ECO:0007669"/>
    <property type="project" value="UniProtKB-KW"/>
</dbReference>
<dbReference type="Gene3D" id="3.30.420.10">
    <property type="entry name" value="Ribonuclease H-like superfamily/Ribonuclease H"/>
    <property type="match status" value="1"/>
</dbReference>
<dbReference type="InterPro" id="IPR012337">
    <property type="entry name" value="RNaseH-like_sf"/>
</dbReference>
<protein>
    <submittedName>
        <fullName evidence="8">POK19 protein</fullName>
    </submittedName>
</protein>
<dbReference type="GO" id="GO:0004523">
    <property type="term" value="F:RNA-DNA hybrid ribonuclease activity"/>
    <property type="evidence" value="ECO:0007669"/>
    <property type="project" value="InterPro"/>
</dbReference>
<keyword evidence="1" id="KW-0808">Transferase</keyword>
<evidence type="ECO:0000259" key="7">
    <source>
        <dbReference type="PROSITE" id="PS50879"/>
    </source>
</evidence>
<keyword evidence="3" id="KW-0540">Nuclease</keyword>
<dbReference type="GO" id="GO:0035613">
    <property type="term" value="F:RNA stem-loop binding"/>
    <property type="evidence" value="ECO:0007669"/>
    <property type="project" value="TreeGrafter"/>
</dbReference>
<name>A0A7L3AID1_9AVES</name>
<sequence length="109" mass="12476">QTLQWVEIPKFQISPIPSALTVYTDAGRKSHTAAITWQSDNEWHHHIMPGQDTDSLQTLELMAVVWAIYTFTEPLNIVSDSLYVVGIVQRIEASLIKDITNKRLHMLMM</sequence>
<proteinExistence type="predicted"/>
<comment type="caution">
    <text evidence="8">The sequence shown here is derived from an EMBL/GenBank/DDBJ whole genome shotgun (WGS) entry which is preliminary data.</text>
</comment>
<dbReference type="PROSITE" id="PS50879">
    <property type="entry name" value="RNASE_H_1"/>
    <property type="match status" value="1"/>
</dbReference>
<dbReference type="InterPro" id="IPR036397">
    <property type="entry name" value="RNaseH_sf"/>
</dbReference>
<evidence type="ECO:0000256" key="6">
    <source>
        <dbReference type="ARBA" id="ARBA00022918"/>
    </source>
</evidence>
<dbReference type="InterPro" id="IPR002156">
    <property type="entry name" value="RNaseH_domain"/>
</dbReference>
<evidence type="ECO:0000256" key="4">
    <source>
        <dbReference type="ARBA" id="ARBA00022759"/>
    </source>
</evidence>
<dbReference type="PANTHER" id="PTHR41694:SF3">
    <property type="entry name" value="RNA-DIRECTED DNA POLYMERASE-RELATED"/>
    <property type="match status" value="1"/>
</dbReference>
<keyword evidence="4" id="KW-0255">Endonuclease</keyword>
<feature type="domain" description="RNase H type-1" evidence="7">
    <location>
        <begin position="16"/>
        <end position="109"/>
    </location>
</feature>
<keyword evidence="6" id="KW-0695">RNA-directed DNA polymerase</keyword>
<gene>
    <name evidence="8" type="primary">Ervk19_1</name>
    <name evidence="8" type="ORF">SYRPAR_R14574</name>
</gene>